<dbReference type="GO" id="GO:0046872">
    <property type="term" value="F:metal ion binding"/>
    <property type="evidence" value="ECO:0007669"/>
    <property type="project" value="UniProtKB-KW"/>
</dbReference>
<accession>A0A0M2Q4L6</accession>
<feature type="binding site" evidence="5">
    <location>
        <position position="309"/>
    </location>
    <ligand>
        <name>Fe cation</name>
        <dbReference type="ChEBI" id="CHEBI:24875"/>
        <note>catalytic</note>
    </ligand>
</feature>
<dbReference type="STRING" id="317619.GCA_000332315_04143"/>
<comment type="cofactor">
    <cofactor evidence="5">
        <name>Fe(2+)</name>
        <dbReference type="ChEBI" id="CHEBI:29033"/>
    </cofactor>
    <text evidence="5">Binds 1 Fe(2+) ion per subunit.</text>
</comment>
<sequence>MQTLDPASHQSSNLSSNLSYSREDWRRGYQSQPQESSYWITEMEGTLPPDLQGTLFRNGPGLMDVKGQRIHHPFDGDGLIAQITFAEGRAHFRSRYVRTDGYVAEQKAGRILYRGVFGTQKPGGWLANFLDTRFKNIANTNVIYWGGKLLALWEAAEPHGLDPHTLETLGLDRLQGTLPAGAAFSAHPRVDPGSPHSGGEPRLVNFGVKAGLSSSITLYEFNPQGDLVQQQTRDIPGFAFLHDFALTPHYAVFFQNPMRLNPLPFALGLKGAGQCLEFQGDRPTQALIIPRDPQMPMQTIDLPACFVFHHANAYEETDESGNRTVVVDSICYDFFPTVEPDADFLEVDFDLYPPGKLWRCELDLARNTAQRTCLSDRPCEFPSQNPSTVGQKTRYYYIATAHNVEGNSPLQAVIKVDLSTGTSQIHSFAPRGFMGEPLFVPRPGATAEDDGWVLVLTYRADRHQSALAILQGQTLEPVATLYLQEHIPYGLHGTFTPAVLGLPTTA</sequence>
<dbReference type="PANTHER" id="PTHR10543:SF89">
    <property type="entry name" value="CAROTENOID 9,10(9',10')-CLEAVAGE DIOXYGENASE 1"/>
    <property type="match status" value="1"/>
</dbReference>
<comment type="caution">
    <text evidence="7">The sequence shown here is derived from an EMBL/GenBank/DDBJ whole genome shotgun (WGS) entry which is preliminary data.</text>
</comment>
<comment type="similarity">
    <text evidence="1">Belongs to the carotenoid oxygenase family.</text>
</comment>
<dbReference type="InterPro" id="IPR004294">
    <property type="entry name" value="Carotenoid_Oase"/>
</dbReference>
<organism evidence="7 8">
    <name type="scientific">Prochlorothrix hollandica PCC 9006 = CALU 1027</name>
    <dbReference type="NCBI Taxonomy" id="317619"/>
    <lineage>
        <taxon>Bacteria</taxon>
        <taxon>Bacillati</taxon>
        <taxon>Cyanobacteriota</taxon>
        <taxon>Cyanophyceae</taxon>
        <taxon>Prochlorotrichales</taxon>
        <taxon>Prochlorotrichaceae</taxon>
        <taxon>Prochlorothrix</taxon>
    </lineage>
</organism>
<feature type="binding site" evidence="5">
    <location>
        <position position="242"/>
    </location>
    <ligand>
        <name>Fe cation</name>
        <dbReference type="ChEBI" id="CHEBI:24875"/>
        <note>catalytic</note>
    </ligand>
</feature>
<feature type="binding site" evidence="5">
    <location>
        <position position="492"/>
    </location>
    <ligand>
        <name>Fe cation</name>
        <dbReference type="ChEBI" id="CHEBI:24875"/>
        <note>catalytic</note>
    </ligand>
</feature>
<feature type="region of interest" description="Disordered" evidence="6">
    <location>
        <begin position="1"/>
        <end position="26"/>
    </location>
</feature>
<dbReference type="EMBL" id="AJTX02000002">
    <property type="protein sequence ID" value="KKJ01527.1"/>
    <property type="molecule type" value="Genomic_DNA"/>
</dbReference>
<evidence type="ECO:0000256" key="6">
    <source>
        <dbReference type="SAM" id="MobiDB-lite"/>
    </source>
</evidence>
<evidence type="ECO:0000313" key="8">
    <source>
        <dbReference type="Proteomes" id="UP000034681"/>
    </source>
</evidence>
<evidence type="ECO:0000256" key="2">
    <source>
        <dbReference type="ARBA" id="ARBA00022723"/>
    </source>
</evidence>
<keyword evidence="4 5" id="KW-0408">Iron</keyword>
<dbReference type="Pfam" id="PF03055">
    <property type="entry name" value="RPE65"/>
    <property type="match status" value="1"/>
</dbReference>
<feature type="compositionally biased region" description="Polar residues" evidence="6">
    <location>
        <begin position="1"/>
        <end position="10"/>
    </location>
</feature>
<evidence type="ECO:0000256" key="1">
    <source>
        <dbReference type="ARBA" id="ARBA00006787"/>
    </source>
</evidence>
<name>A0A0M2Q4L6_PROHO</name>
<dbReference type="GO" id="GO:0016121">
    <property type="term" value="P:carotene catabolic process"/>
    <property type="evidence" value="ECO:0007669"/>
    <property type="project" value="TreeGrafter"/>
</dbReference>
<evidence type="ECO:0000256" key="4">
    <source>
        <dbReference type="ARBA" id="ARBA00023004"/>
    </source>
</evidence>
<keyword evidence="2 5" id="KW-0479">Metal-binding</keyword>
<dbReference type="PANTHER" id="PTHR10543">
    <property type="entry name" value="BETA-CAROTENE DIOXYGENASE"/>
    <property type="match status" value="1"/>
</dbReference>
<gene>
    <name evidence="7" type="ORF">PROH_04300</name>
</gene>
<dbReference type="Proteomes" id="UP000034681">
    <property type="component" value="Unassembled WGS sequence"/>
</dbReference>
<feature type="compositionally biased region" description="Low complexity" evidence="6">
    <location>
        <begin position="11"/>
        <end position="20"/>
    </location>
</feature>
<dbReference type="GO" id="GO:0010436">
    <property type="term" value="F:carotenoid dioxygenase activity"/>
    <property type="evidence" value="ECO:0007669"/>
    <property type="project" value="TreeGrafter"/>
</dbReference>
<feature type="binding site" evidence="5">
    <location>
        <position position="187"/>
    </location>
    <ligand>
        <name>Fe cation</name>
        <dbReference type="ChEBI" id="CHEBI:24875"/>
        <note>catalytic</note>
    </ligand>
</feature>
<proteinExistence type="inferred from homology"/>
<reference evidence="7" key="1">
    <citation type="submission" date="2012-04" db="EMBL/GenBank/DDBJ databases">
        <authorList>
            <person name="Borisov I.G."/>
            <person name="Ivanikova N.V."/>
            <person name="Pinevich A.V."/>
        </authorList>
    </citation>
    <scope>NUCLEOTIDE SEQUENCE [LARGE SCALE GENOMIC DNA]</scope>
    <source>
        <strain evidence="7">CALU 1027</strain>
    </source>
</reference>
<dbReference type="OrthoDB" id="6636843at2"/>
<evidence type="ECO:0000313" key="7">
    <source>
        <dbReference type="EMBL" id="KKJ01527.1"/>
    </source>
</evidence>
<dbReference type="AlphaFoldDB" id="A0A0M2Q4L6"/>
<dbReference type="RefSeq" id="WP_017714282.1">
    <property type="nucleotide sequence ID" value="NZ_KB235941.1"/>
</dbReference>
<keyword evidence="8" id="KW-1185">Reference proteome</keyword>
<evidence type="ECO:0000256" key="3">
    <source>
        <dbReference type="ARBA" id="ARBA00023002"/>
    </source>
</evidence>
<keyword evidence="3" id="KW-0560">Oxidoreductase</keyword>
<evidence type="ECO:0000256" key="5">
    <source>
        <dbReference type="PIRSR" id="PIRSR604294-1"/>
    </source>
</evidence>
<protein>
    <submittedName>
        <fullName evidence="7">Apocarotenoid-15,15'-oxygenase</fullName>
    </submittedName>
</protein>
<dbReference type="eggNOG" id="COG3670">
    <property type="taxonomic scope" value="Bacteria"/>
</dbReference>